<proteinExistence type="predicted"/>
<dbReference type="KEGG" id="nvn:NVIE_028820"/>
<keyword evidence="2" id="KW-1185">Reference proteome</keyword>
<dbReference type="AlphaFoldDB" id="A0A060HVS7"/>
<sequence>MQNDKIGFYTGTDNGSLIVDQRGDARPDKQYKTSTVPAVMGYHDILWAGVRKIDNSGAFLLTAGLAGDPNMNEKYETTYVWHIITSTHVYTAILPNFAPDSNFAAKGWYFAVYNNTREKYIVPMTRISDMPKDRVEFPLEASLIGNPQSFHYWVSVHVRVDAQNLDKPPDYLMDYAP</sequence>
<evidence type="ECO:0000313" key="2">
    <source>
        <dbReference type="Proteomes" id="UP000027093"/>
    </source>
</evidence>
<evidence type="ECO:0000313" key="1">
    <source>
        <dbReference type="EMBL" id="AIC17157.1"/>
    </source>
</evidence>
<organism evidence="1 2">
    <name type="scientific">Nitrososphaera viennensis EN76</name>
    <dbReference type="NCBI Taxonomy" id="926571"/>
    <lineage>
        <taxon>Archaea</taxon>
        <taxon>Nitrososphaerota</taxon>
        <taxon>Nitrososphaeria</taxon>
        <taxon>Nitrososphaerales</taxon>
        <taxon>Nitrososphaeraceae</taxon>
        <taxon>Nitrososphaera</taxon>
    </lineage>
</organism>
<dbReference type="EMBL" id="CP007536">
    <property type="protein sequence ID" value="AIC17157.1"/>
    <property type="molecule type" value="Genomic_DNA"/>
</dbReference>
<gene>
    <name evidence="1" type="ORF">NVIE_028820</name>
</gene>
<dbReference type="HOGENOM" id="CLU_103222_0_0_2"/>
<name>A0A060HVS7_9ARCH</name>
<dbReference type="Proteomes" id="UP000027093">
    <property type="component" value="Chromosome"/>
</dbReference>
<protein>
    <submittedName>
        <fullName evidence="1">Uncharacterized protein</fullName>
    </submittedName>
</protein>
<reference evidence="1 2" key="1">
    <citation type="journal article" date="2014" name="Int. J. Syst. Evol. Microbiol.">
        <title>Nitrososphaera viennensis gen. nov., sp. nov., an aerobic and mesophilic, ammonia-oxidizing archaeon from soil and a member of the archaeal phylum Thaumarchaeota.</title>
        <authorList>
            <person name="Stieglmeier M."/>
            <person name="Klingl A."/>
            <person name="Alves R.J."/>
            <person name="Rittmann S.K."/>
            <person name="Melcher M."/>
            <person name="Leisch N."/>
            <person name="Schleper C."/>
        </authorList>
    </citation>
    <scope>NUCLEOTIDE SEQUENCE [LARGE SCALE GENOMIC DNA]</scope>
    <source>
        <strain evidence="1">EN76</strain>
    </source>
</reference>
<accession>A0A060HVS7</accession>